<dbReference type="InterPro" id="IPR011545">
    <property type="entry name" value="DEAD/DEAH_box_helicase_dom"/>
</dbReference>
<name>A0AAV0FTE5_9ASTE</name>
<evidence type="ECO:0000313" key="7">
    <source>
        <dbReference type="EMBL" id="CAH9138470.1"/>
    </source>
</evidence>
<evidence type="ECO:0000256" key="3">
    <source>
        <dbReference type="ARBA" id="ARBA00022801"/>
    </source>
</evidence>
<evidence type="ECO:0000313" key="8">
    <source>
        <dbReference type="Proteomes" id="UP001152523"/>
    </source>
</evidence>
<dbReference type="EMBL" id="CAMAPF010001010">
    <property type="protein sequence ID" value="CAH9138470.1"/>
    <property type="molecule type" value="Genomic_DNA"/>
</dbReference>
<dbReference type="AlphaFoldDB" id="A0AAV0FTE5"/>
<keyword evidence="2" id="KW-0547">Nucleotide-binding</keyword>
<comment type="subcellular location">
    <subcellularLocation>
        <location evidence="1">Plastid</location>
    </subcellularLocation>
</comment>
<protein>
    <recommendedName>
        <fullName evidence="6">DEAD/DEAH-box helicase domain-containing protein</fullName>
    </recommendedName>
</protein>
<dbReference type="Gene3D" id="3.40.50.300">
    <property type="entry name" value="P-loop containing nucleotide triphosphate hydrolases"/>
    <property type="match status" value="1"/>
</dbReference>
<keyword evidence="8" id="KW-1185">Reference proteome</keyword>
<dbReference type="GO" id="GO:0003676">
    <property type="term" value="F:nucleic acid binding"/>
    <property type="evidence" value="ECO:0007669"/>
    <property type="project" value="InterPro"/>
</dbReference>
<evidence type="ECO:0000259" key="6">
    <source>
        <dbReference type="Pfam" id="PF00270"/>
    </source>
</evidence>
<keyword evidence="3" id="KW-0378">Hydrolase</keyword>
<keyword evidence="5" id="KW-0067">ATP-binding</keyword>
<reference evidence="7" key="1">
    <citation type="submission" date="2022-07" db="EMBL/GenBank/DDBJ databases">
        <authorList>
            <person name="Macas J."/>
            <person name="Novak P."/>
            <person name="Neumann P."/>
        </authorList>
    </citation>
    <scope>NUCLEOTIDE SEQUENCE</scope>
</reference>
<gene>
    <name evidence="7" type="ORF">CEPIT_LOCUS36824</name>
</gene>
<dbReference type="GO" id="GO:0016787">
    <property type="term" value="F:hydrolase activity"/>
    <property type="evidence" value="ECO:0007669"/>
    <property type="project" value="UniProtKB-KW"/>
</dbReference>
<evidence type="ECO:0000256" key="2">
    <source>
        <dbReference type="ARBA" id="ARBA00022741"/>
    </source>
</evidence>
<proteinExistence type="predicted"/>
<dbReference type="SUPFAM" id="SSF52540">
    <property type="entry name" value="P-loop containing nucleoside triphosphate hydrolases"/>
    <property type="match status" value="1"/>
</dbReference>
<dbReference type="InterPro" id="IPR027417">
    <property type="entry name" value="P-loop_NTPase"/>
</dbReference>
<dbReference type="Proteomes" id="UP001152523">
    <property type="component" value="Unassembled WGS sequence"/>
</dbReference>
<evidence type="ECO:0000256" key="1">
    <source>
        <dbReference type="ARBA" id="ARBA00004474"/>
    </source>
</evidence>
<dbReference type="GO" id="GO:0005524">
    <property type="term" value="F:ATP binding"/>
    <property type="evidence" value="ECO:0007669"/>
    <property type="project" value="UniProtKB-KW"/>
</dbReference>
<feature type="domain" description="DEAD/DEAH-box helicase" evidence="6">
    <location>
        <begin position="156"/>
        <end position="240"/>
    </location>
</feature>
<evidence type="ECO:0000256" key="5">
    <source>
        <dbReference type="ARBA" id="ARBA00022840"/>
    </source>
</evidence>
<keyword evidence="4" id="KW-0347">Helicase</keyword>
<organism evidence="7 8">
    <name type="scientific">Cuscuta epithymum</name>
    <dbReference type="NCBI Taxonomy" id="186058"/>
    <lineage>
        <taxon>Eukaryota</taxon>
        <taxon>Viridiplantae</taxon>
        <taxon>Streptophyta</taxon>
        <taxon>Embryophyta</taxon>
        <taxon>Tracheophyta</taxon>
        <taxon>Spermatophyta</taxon>
        <taxon>Magnoliopsida</taxon>
        <taxon>eudicotyledons</taxon>
        <taxon>Gunneridae</taxon>
        <taxon>Pentapetalae</taxon>
        <taxon>asterids</taxon>
        <taxon>lamiids</taxon>
        <taxon>Solanales</taxon>
        <taxon>Convolvulaceae</taxon>
        <taxon>Cuscuteae</taxon>
        <taxon>Cuscuta</taxon>
        <taxon>Cuscuta subgen. Cuscuta</taxon>
    </lineage>
</organism>
<sequence>MLPCREDMILIDKKNRGLNNGGLSNFTQAITGQEQNAIVLHFKNELMTSGKAVKLKNVAIMTVSEEDTYRDYDGCPSKFLISCLNQIENGLNHDGAFVNERDRRFFALPWGFEFWKCYSNGKDIVDASQADSAIDQIAWIVSTASDTIARKEEELSTTSPFLVYLVPSQQEAIKVLKVCNPLKACGTYTVCLHPGTSIDHQINDLKTCEPEFIVSTPERLTELISLNAIDLSGVSFLVIDGPAYDVRSVEAIKSIKNSISSTSQTMVFGSCLNQ</sequence>
<evidence type="ECO:0000256" key="4">
    <source>
        <dbReference type="ARBA" id="ARBA00022806"/>
    </source>
</evidence>
<dbReference type="GO" id="GO:0004386">
    <property type="term" value="F:helicase activity"/>
    <property type="evidence" value="ECO:0007669"/>
    <property type="project" value="UniProtKB-KW"/>
</dbReference>
<accession>A0AAV0FTE5</accession>
<comment type="caution">
    <text evidence="7">The sequence shown here is derived from an EMBL/GenBank/DDBJ whole genome shotgun (WGS) entry which is preliminary data.</text>
</comment>
<dbReference type="PANTHER" id="PTHR47960">
    <property type="entry name" value="DEAD-BOX ATP-DEPENDENT RNA HELICASE 50"/>
    <property type="match status" value="1"/>
</dbReference>
<dbReference type="Pfam" id="PF00270">
    <property type="entry name" value="DEAD"/>
    <property type="match status" value="1"/>
</dbReference>
<dbReference type="GO" id="GO:0009536">
    <property type="term" value="C:plastid"/>
    <property type="evidence" value="ECO:0007669"/>
    <property type="project" value="UniProtKB-SubCell"/>
</dbReference>